<proteinExistence type="predicted"/>
<reference evidence="1" key="1">
    <citation type="journal article" date="2015" name="Nature">
        <title>Complex archaea that bridge the gap between prokaryotes and eukaryotes.</title>
        <authorList>
            <person name="Spang A."/>
            <person name="Saw J.H."/>
            <person name="Jorgensen S.L."/>
            <person name="Zaremba-Niedzwiedzka K."/>
            <person name="Martijn J."/>
            <person name="Lind A.E."/>
            <person name="van Eijk R."/>
            <person name="Schleper C."/>
            <person name="Guy L."/>
            <person name="Ettema T.J."/>
        </authorList>
    </citation>
    <scope>NUCLEOTIDE SEQUENCE</scope>
</reference>
<evidence type="ECO:0000313" key="1">
    <source>
        <dbReference type="EMBL" id="KKN88642.1"/>
    </source>
</evidence>
<name>A0A0F9UMA1_9ZZZZ</name>
<gene>
    <name evidence="1" type="ORF">LCGC14_0245330</name>
</gene>
<dbReference type="EMBL" id="LAZR01000126">
    <property type="protein sequence ID" value="KKN88642.1"/>
    <property type="molecule type" value="Genomic_DNA"/>
</dbReference>
<organism evidence="1">
    <name type="scientific">marine sediment metagenome</name>
    <dbReference type="NCBI Taxonomy" id="412755"/>
    <lineage>
        <taxon>unclassified sequences</taxon>
        <taxon>metagenomes</taxon>
        <taxon>ecological metagenomes</taxon>
    </lineage>
</organism>
<dbReference type="AlphaFoldDB" id="A0A0F9UMA1"/>
<accession>A0A0F9UMA1</accession>
<comment type="caution">
    <text evidence="1">The sequence shown here is derived from an EMBL/GenBank/DDBJ whole genome shotgun (WGS) entry which is preliminary data.</text>
</comment>
<sequence>MAATLTEVIYQFRFHSLNELDTSAKILVQGEPIVGKGVIDGVTRFKFKVGDGTTALLNLPYVKDMTFDEATTTTIDLGGIVKGEQLQGQQITTILKNLLTPYNPTVLDSISLDTSIIEVGTPFDGALVVTANMTDEDNLAAGNAAVLSSDPEIFTSVAKDPRLAMQVNGNSYVSENPIDISVSCSVQSTGGETSSKDSSLSYVAPMYYGAFQGKTTLVPNDLGNMTKISLTDISATYSFSSGRVFFAICNKIATPSTFVHMDRFTGQALLGMDMTYQGTIVKNNGYIDLTYKVFYSTYEFTTNVKVGI</sequence>
<protein>
    <submittedName>
        <fullName evidence="1">Uncharacterized protein</fullName>
    </submittedName>
</protein>